<dbReference type="Gene3D" id="1.10.287.70">
    <property type="match status" value="2"/>
</dbReference>
<dbReference type="EMBL" id="JAVRRD010000002">
    <property type="protein sequence ID" value="KAK5062797.1"/>
    <property type="molecule type" value="Genomic_DNA"/>
</dbReference>
<comment type="similarity">
    <text evidence="8">Belongs to the two pore domain potassium channel (TC 1.A.1.8) family.</text>
</comment>
<feature type="transmembrane region" description="Helical" evidence="10">
    <location>
        <begin position="173"/>
        <end position="193"/>
    </location>
</feature>
<evidence type="ECO:0000256" key="6">
    <source>
        <dbReference type="ARBA" id="ARBA00023136"/>
    </source>
</evidence>
<evidence type="ECO:0000256" key="9">
    <source>
        <dbReference type="SAM" id="MobiDB-lite"/>
    </source>
</evidence>
<feature type="compositionally biased region" description="Gly residues" evidence="9">
    <location>
        <begin position="888"/>
        <end position="897"/>
    </location>
</feature>
<dbReference type="AlphaFoldDB" id="A0AAV9NNK3"/>
<comment type="caution">
    <text evidence="12">The sequence shown here is derived from an EMBL/GenBank/DDBJ whole genome shotgun (WGS) entry which is preliminary data.</text>
</comment>
<feature type="compositionally biased region" description="Basic and acidic residues" evidence="9">
    <location>
        <begin position="31"/>
        <end position="40"/>
    </location>
</feature>
<dbReference type="RefSeq" id="XP_064711069.1">
    <property type="nucleotide sequence ID" value="XM_064848445.1"/>
</dbReference>
<proteinExistence type="inferred from homology"/>
<feature type="transmembrane region" description="Helical" evidence="10">
    <location>
        <begin position="255"/>
        <end position="276"/>
    </location>
</feature>
<feature type="transmembrane region" description="Helical" evidence="10">
    <location>
        <begin position="501"/>
        <end position="525"/>
    </location>
</feature>
<sequence length="922" mass="104084">MGYDHAEQRELDPLETTEAPEATSSSSSGRSLDEKPRRWEEPEESRESITSVPDEKGRPEKELDKRKHTHSRGKLKLRSADDDLPTDWWFASTAIPLIAATFAPMANLLSIAALVVSWRNNVIESEDEPSYQSTSVGYPDPRWCINLNIASLVCGFVGNLFLLFNFTRRIRYIVALPATIVLFYLASGILIALTVSINIHDPPGKDQIYSQGFWNAILAACLYMFNSMILMVNMGGYFLGHYPQHFTLSDEQRNLILQTMMFFIWLGGGAAVFTKIEPTWTYPDSLYFCDVTILTIGFGDYTPTDDLGRGLVFPYSVGGTVILGLMVSSIHKFAGELSTVNVLRKHVETRRVNTLSRVVTVDKDEDKRRDALEKEFEQLHQHRMSISSPLPNPQIQHDLDEAAAAAAADQDRHERRVEFGNTNAETLKHDNAEDEPHPHQFLNSAFHNGPIHMTMRLITKQVKNLKKVRTRSQKVILMREEKDRFDAMRNIQLNAKKFKKWYALLVSVSAFGVLWCVGAIVFWQAEQRTQHMSYFQSLYFCYVSLLTIGYGDLSPKSNAGKAFFVVWSLIAVPTMTILVSDMGDTVISSFKRGTFMLGDLTVLPKAGLWHDVLKSNQWLWDWMNRKIEKNRRKGGLPVGPPTGPAHCEGLPELTIEELANESPSEAEMTKRLAWAIRKTADDLQHSPGMRYSYEQWCEFTRLIRFSKIGLSRMDYDEDRDGVVEWDWLEESSPMLSGQTESEWILDRLCESLLRLLKRNMLGVQSTPSSAFPASSTADTPMYDLTRQNTAYDDEFWGPKDGKANNCKGKTTEQPMATPAEERQRRASGADAILTFFTGDRKGTHTYASEGPLWSKKAKEKAKERRKTSITKKRKGPFSRLHHSEATGAIGGGRGGAGLRTLKMRHFAGDGSGAQGARRRDGL</sequence>
<evidence type="ECO:0000256" key="3">
    <source>
        <dbReference type="ARBA" id="ARBA00022692"/>
    </source>
</evidence>
<feature type="compositionally biased region" description="Low complexity" evidence="9">
    <location>
        <begin position="16"/>
        <end position="28"/>
    </location>
</feature>
<evidence type="ECO:0000256" key="7">
    <source>
        <dbReference type="ARBA" id="ARBA00023303"/>
    </source>
</evidence>
<dbReference type="InterPro" id="IPR003280">
    <property type="entry name" value="2pore_dom_K_chnl"/>
</dbReference>
<evidence type="ECO:0000256" key="2">
    <source>
        <dbReference type="ARBA" id="ARBA00022448"/>
    </source>
</evidence>
<evidence type="ECO:0000313" key="13">
    <source>
        <dbReference type="Proteomes" id="UP001358417"/>
    </source>
</evidence>
<dbReference type="GeneID" id="89973050"/>
<evidence type="ECO:0000256" key="8">
    <source>
        <dbReference type="RuleBase" id="RU003857"/>
    </source>
</evidence>
<dbReference type="PRINTS" id="PR01333">
    <property type="entry name" value="2POREKCHANEL"/>
</dbReference>
<dbReference type="GO" id="GO:0030322">
    <property type="term" value="P:stabilization of membrane potential"/>
    <property type="evidence" value="ECO:0007669"/>
    <property type="project" value="TreeGrafter"/>
</dbReference>
<feature type="compositionally biased region" description="Basic and acidic residues" evidence="9">
    <location>
        <begin position="1"/>
        <end position="12"/>
    </location>
</feature>
<keyword evidence="7 8" id="KW-0407">Ion channel</keyword>
<dbReference type="PANTHER" id="PTHR11003:SF291">
    <property type="entry name" value="IP11374P"/>
    <property type="match status" value="1"/>
</dbReference>
<evidence type="ECO:0000259" key="11">
    <source>
        <dbReference type="Pfam" id="PF07885"/>
    </source>
</evidence>
<keyword evidence="5 8" id="KW-0406">Ion transport</keyword>
<feature type="domain" description="Potassium channel" evidence="11">
    <location>
        <begin position="513"/>
        <end position="586"/>
    </location>
</feature>
<reference evidence="12 13" key="1">
    <citation type="submission" date="2023-08" db="EMBL/GenBank/DDBJ databases">
        <title>Black Yeasts Isolated from many extreme environments.</title>
        <authorList>
            <person name="Coleine C."/>
            <person name="Stajich J.E."/>
            <person name="Selbmann L."/>
        </authorList>
    </citation>
    <scope>NUCLEOTIDE SEQUENCE [LARGE SCALE GENOMIC DNA]</scope>
    <source>
        <strain evidence="12 13">CCFEE 5792</strain>
    </source>
</reference>
<dbReference type="Pfam" id="PF07885">
    <property type="entry name" value="Ion_trans_2"/>
    <property type="match status" value="2"/>
</dbReference>
<feature type="transmembrane region" description="Helical" evidence="10">
    <location>
        <begin position="312"/>
        <end position="334"/>
    </location>
</feature>
<keyword evidence="13" id="KW-1185">Reference proteome</keyword>
<keyword evidence="3 8" id="KW-0812">Transmembrane</keyword>
<feature type="region of interest" description="Disordered" evidence="9">
    <location>
        <begin position="854"/>
        <end position="897"/>
    </location>
</feature>
<evidence type="ECO:0000256" key="1">
    <source>
        <dbReference type="ARBA" id="ARBA00004141"/>
    </source>
</evidence>
<name>A0AAV9NNK3_9EURO</name>
<dbReference type="FunFam" id="1.10.287.70:FF:000182">
    <property type="entry name" value="Outward-rectifier potassium channel TOK1"/>
    <property type="match status" value="1"/>
</dbReference>
<dbReference type="GO" id="GO:0022841">
    <property type="term" value="F:potassium ion leak channel activity"/>
    <property type="evidence" value="ECO:0007669"/>
    <property type="project" value="TreeGrafter"/>
</dbReference>
<dbReference type="Proteomes" id="UP001358417">
    <property type="component" value="Unassembled WGS sequence"/>
</dbReference>
<keyword evidence="2 8" id="KW-0813">Transport</keyword>
<keyword evidence="6 10" id="KW-0472">Membrane</keyword>
<feature type="compositionally biased region" description="Basic residues" evidence="9">
    <location>
        <begin position="66"/>
        <end position="75"/>
    </location>
</feature>
<feature type="region of interest" description="Disordered" evidence="9">
    <location>
        <begin position="793"/>
        <end position="825"/>
    </location>
</feature>
<feature type="compositionally biased region" description="Basic residues" evidence="9">
    <location>
        <begin position="855"/>
        <end position="880"/>
    </location>
</feature>
<gene>
    <name evidence="12" type="ORF">LTR84_004872</name>
</gene>
<dbReference type="GO" id="GO:0005886">
    <property type="term" value="C:plasma membrane"/>
    <property type="evidence" value="ECO:0007669"/>
    <property type="project" value="TreeGrafter"/>
</dbReference>
<comment type="subcellular location">
    <subcellularLocation>
        <location evidence="1">Membrane</location>
        <topology evidence="1">Multi-pass membrane protein</topology>
    </subcellularLocation>
</comment>
<evidence type="ECO:0000313" key="12">
    <source>
        <dbReference type="EMBL" id="KAK5062797.1"/>
    </source>
</evidence>
<feature type="domain" description="Potassium channel" evidence="11">
    <location>
        <begin position="261"/>
        <end position="333"/>
    </location>
</feature>
<dbReference type="PANTHER" id="PTHR11003">
    <property type="entry name" value="POTASSIUM CHANNEL, SUBFAMILY K"/>
    <property type="match status" value="1"/>
</dbReference>
<feature type="transmembrane region" description="Helical" evidence="10">
    <location>
        <begin position="531"/>
        <end position="550"/>
    </location>
</feature>
<feature type="transmembrane region" description="Helical" evidence="10">
    <location>
        <begin position="213"/>
        <end position="234"/>
    </location>
</feature>
<keyword evidence="4 10" id="KW-1133">Transmembrane helix</keyword>
<evidence type="ECO:0000256" key="4">
    <source>
        <dbReference type="ARBA" id="ARBA00022989"/>
    </source>
</evidence>
<dbReference type="SUPFAM" id="SSF81324">
    <property type="entry name" value="Voltage-gated potassium channels"/>
    <property type="match status" value="2"/>
</dbReference>
<feature type="region of interest" description="Disordered" evidence="9">
    <location>
        <begin position="1"/>
        <end position="75"/>
    </location>
</feature>
<dbReference type="GO" id="GO:0015271">
    <property type="term" value="F:outward rectifier potassium channel activity"/>
    <property type="evidence" value="ECO:0007669"/>
    <property type="project" value="TreeGrafter"/>
</dbReference>
<evidence type="ECO:0000256" key="10">
    <source>
        <dbReference type="SAM" id="Phobius"/>
    </source>
</evidence>
<organism evidence="12 13">
    <name type="scientific">Exophiala bonariae</name>
    <dbReference type="NCBI Taxonomy" id="1690606"/>
    <lineage>
        <taxon>Eukaryota</taxon>
        <taxon>Fungi</taxon>
        <taxon>Dikarya</taxon>
        <taxon>Ascomycota</taxon>
        <taxon>Pezizomycotina</taxon>
        <taxon>Eurotiomycetes</taxon>
        <taxon>Chaetothyriomycetidae</taxon>
        <taxon>Chaetothyriales</taxon>
        <taxon>Herpotrichiellaceae</taxon>
        <taxon>Exophiala</taxon>
    </lineage>
</organism>
<feature type="transmembrane region" description="Helical" evidence="10">
    <location>
        <begin position="88"/>
        <end position="116"/>
    </location>
</feature>
<protein>
    <recommendedName>
        <fullName evidence="11">Potassium channel domain-containing protein</fullName>
    </recommendedName>
</protein>
<evidence type="ECO:0000256" key="5">
    <source>
        <dbReference type="ARBA" id="ARBA00023065"/>
    </source>
</evidence>
<accession>A0AAV9NNK3</accession>
<feature type="compositionally biased region" description="Basic and acidic residues" evidence="9">
    <location>
        <begin position="53"/>
        <end position="65"/>
    </location>
</feature>
<dbReference type="InterPro" id="IPR013099">
    <property type="entry name" value="K_chnl_dom"/>
</dbReference>
<feature type="transmembrane region" description="Helical" evidence="10">
    <location>
        <begin position="145"/>
        <end position="166"/>
    </location>
</feature>
<feature type="transmembrane region" description="Helical" evidence="10">
    <location>
        <begin position="562"/>
        <end position="580"/>
    </location>
</feature>